<dbReference type="InterPro" id="IPR039426">
    <property type="entry name" value="TonB-dep_rcpt-like"/>
</dbReference>
<dbReference type="SUPFAM" id="SSF56935">
    <property type="entry name" value="Porins"/>
    <property type="match status" value="1"/>
</dbReference>
<feature type="signal peptide" evidence="13">
    <location>
        <begin position="1"/>
        <end position="29"/>
    </location>
</feature>
<dbReference type="GO" id="GO:0009279">
    <property type="term" value="C:cell outer membrane"/>
    <property type="evidence" value="ECO:0007669"/>
    <property type="project" value="UniProtKB-SubCell"/>
</dbReference>
<keyword evidence="7" id="KW-0406">Ion transport</keyword>
<evidence type="ECO:0000256" key="3">
    <source>
        <dbReference type="ARBA" id="ARBA00022452"/>
    </source>
</evidence>
<keyword evidence="8 12" id="KW-0798">TonB box</keyword>
<keyword evidence="13" id="KW-0732">Signal</keyword>
<keyword evidence="10 11" id="KW-0998">Cell outer membrane</keyword>
<dbReference type="AlphaFoldDB" id="A0A7W6CLU3"/>
<keyword evidence="3 11" id="KW-1134">Transmembrane beta strand</keyword>
<keyword evidence="2 11" id="KW-0813">Transport</keyword>
<evidence type="ECO:0000256" key="9">
    <source>
        <dbReference type="ARBA" id="ARBA00023136"/>
    </source>
</evidence>
<evidence type="ECO:0000256" key="10">
    <source>
        <dbReference type="ARBA" id="ARBA00023237"/>
    </source>
</evidence>
<comment type="caution">
    <text evidence="16">The sequence shown here is derived from an EMBL/GenBank/DDBJ whole genome shotgun (WGS) entry which is preliminary data.</text>
</comment>
<evidence type="ECO:0000313" key="17">
    <source>
        <dbReference type="Proteomes" id="UP000548867"/>
    </source>
</evidence>
<comment type="subcellular location">
    <subcellularLocation>
        <location evidence="1 11">Cell outer membrane</location>
        <topology evidence="1 11">Multi-pass membrane protein</topology>
    </subcellularLocation>
</comment>
<protein>
    <submittedName>
        <fullName evidence="16">Outer membrane receptor protein involved in Fe transport</fullName>
    </submittedName>
</protein>
<dbReference type="InterPro" id="IPR036942">
    <property type="entry name" value="Beta-barrel_TonB_sf"/>
</dbReference>
<evidence type="ECO:0000259" key="15">
    <source>
        <dbReference type="Pfam" id="PF07715"/>
    </source>
</evidence>
<dbReference type="EMBL" id="JACIDX010000002">
    <property type="protein sequence ID" value="MBB3953842.1"/>
    <property type="molecule type" value="Genomic_DNA"/>
</dbReference>
<dbReference type="RefSeq" id="WP_183622807.1">
    <property type="nucleotide sequence ID" value="NZ_JACIDX010000002.1"/>
</dbReference>
<dbReference type="Pfam" id="PF00593">
    <property type="entry name" value="TonB_dep_Rec_b-barrel"/>
    <property type="match status" value="1"/>
</dbReference>
<keyword evidence="17" id="KW-1185">Reference proteome</keyword>
<dbReference type="InterPro" id="IPR000531">
    <property type="entry name" value="Beta-barrel_TonB"/>
</dbReference>
<evidence type="ECO:0000256" key="1">
    <source>
        <dbReference type="ARBA" id="ARBA00004571"/>
    </source>
</evidence>
<evidence type="ECO:0000256" key="12">
    <source>
        <dbReference type="RuleBase" id="RU003357"/>
    </source>
</evidence>
<evidence type="ECO:0000256" key="8">
    <source>
        <dbReference type="ARBA" id="ARBA00023077"/>
    </source>
</evidence>
<dbReference type="GO" id="GO:0006826">
    <property type="term" value="P:iron ion transport"/>
    <property type="evidence" value="ECO:0007669"/>
    <property type="project" value="UniProtKB-KW"/>
</dbReference>
<dbReference type="Pfam" id="PF07715">
    <property type="entry name" value="Plug"/>
    <property type="match status" value="1"/>
</dbReference>
<dbReference type="Gene3D" id="2.40.170.20">
    <property type="entry name" value="TonB-dependent receptor, beta-barrel domain"/>
    <property type="match status" value="1"/>
</dbReference>
<dbReference type="InterPro" id="IPR012910">
    <property type="entry name" value="Plug_dom"/>
</dbReference>
<comment type="similarity">
    <text evidence="11 12">Belongs to the TonB-dependent receptor family.</text>
</comment>
<accession>A0A7W6CLU3</accession>
<evidence type="ECO:0000256" key="13">
    <source>
        <dbReference type="SAM" id="SignalP"/>
    </source>
</evidence>
<sequence length="795" mass="84550">MRPATFSRLTALLCTSASLLALAPMSAHAQSAEAASAPGEIVVSAQRRNESLSKVPISIAAFTGKDLEKTGITDVSELSKATPGFHVSPGATIGGGNNISIRGVSTTQGAATVGIYIDDVPTQSRANNWTQPVSPSLFDLERVEVLRGPQGTLYGASSEGGTVRFITTAPSLSQWSGKAVGEVNTNANGGIGYETGVAMGGPLIADKLGIRVSVDNRRDGGFIDQMSRTVAGKVLNSNINSTDNTSVRVALTYAPNDKLTITPFFNYQRLHGNDNGLIWSGIWPTSGKYQSFEQTSTPYTDEIKIGSLKMAYNFGGATLTSITSGNWRDLSRVDDYTQVAAYNIFGAGGTRAFMANNPNFGSPQSTATKQTLFTQEIRLTTNDQTAPVYGTVGVFLSTSKQSLLQVEWGDANASYPSAVYFLQSGNLVPSNAFNYTVNGGPYSAGGILASKYQVEIDRQASAFADATWNVTSKLKFNAGVRVARQSYSFQYIGNGYFQGGVQILPLTSTKSTPINPKFNISWQANPNLLLYATAAKGNRAGGANRPIPSARCAADIAQNGSIPQTYGDDSVWSFEGGMKGRFLGGKLSVSGSGFYLKWHNVQQNLSLSNCSFSYVGNFGDATSKGFDLSVSARPTSWATISGNVGYTKATLDQNVTGTANATTGIAPVLATKGSALSFVPDWTADVALDLNHALPWYGLNGSLRVDYQYAGQYTRTPALGSTLYNAINFQGDAYELVNLRAGVAKDAWTFSVFAKNLTNAYPTLYKSSQSGAANIFLMTSTLAPRTIGANFTYRW</sequence>
<gene>
    <name evidence="16" type="ORF">GGR38_000769</name>
</gene>
<dbReference type="PROSITE" id="PS52016">
    <property type="entry name" value="TONB_DEPENDENT_REC_3"/>
    <property type="match status" value="1"/>
</dbReference>
<keyword evidence="6" id="KW-0408">Iron</keyword>
<evidence type="ECO:0000256" key="4">
    <source>
        <dbReference type="ARBA" id="ARBA00022496"/>
    </source>
</evidence>
<evidence type="ECO:0000256" key="5">
    <source>
        <dbReference type="ARBA" id="ARBA00022692"/>
    </source>
</evidence>
<organism evidence="16 17">
    <name type="scientific">Novosphingobium sediminicola</name>
    <dbReference type="NCBI Taxonomy" id="563162"/>
    <lineage>
        <taxon>Bacteria</taxon>
        <taxon>Pseudomonadati</taxon>
        <taxon>Pseudomonadota</taxon>
        <taxon>Alphaproteobacteria</taxon>
        <taxon>Sphingomonadales</taxon>
        <taxon>Sphingomonadaceae</taxon>
        <taxon>Novosphingobium</taxon>
    </lineage>
</organism>
<dbReference type="PANTHER" id="PTHR32552">
    <property type="entry name" value="FERRICHROME IRON RECEPTOR-RELATED"/>
    <property type="match status" value="1"/>
</dbReference>
<evidence type="ECO:0000256" key="6">
    <source>
        <dbReference type="ARBA" id="ARBA00023004"/>
    </source>
</evidence>
<dbReference type="Proteomes" id="UP000548867">
    <property type="component" value="Unassembled WGS sequence"/>
</dbReference>
<feature type="domain" description="TonB-dependent receptor plug" evidence="15">
    <location>
        <begin position="52"/>
        <end position="162"/>
    </location>
</feature>
<dbReference type="PANTHER" id="PTHR32552:SF81">
    <property type="entry name" value="TONB-DEPENDENT OUTER MEMBRANE RECEPTOR"/>
    <property type="match status" value="1"/>
</dbReference>
<keyword evidence="4" id="KW-0410">Iron transport</keyword>
<keyword evidence="5 11" id="KW-0812">Transmembrane</keyword>
<keyword evidence="9 11" id="KW-0472">Membrane</keyword>
<keyword evidence="16" id="KW-0675">Receptor</keyword>
<evidence type="ECO:0000256" key="7">
    <source>
        <dbReference type="ARBA" id="ARBA00023065"/>
    </source>
</evidence>
<evidence type="ECO:0000256" key="11">
    <source>
        <dbReference type="PROSITE-ProRule" id="PRU01360"/>
    </source>
</evidence>
<evidence type="ECO:0000259" key="14">
    <source>
        <dbReference type="Pfam" id="PF00593"/>
    </source>
</evidence>
<evidence type="ECO:0000256" key="2">
    <source>
        <dbReference type="ARBA" id="ARBA00022448"/>
    </source>
</evidence>
<reference evidence="16 17" key="1">
    <citation type="submission" date="2020-08" db="EMBL/GenBank/DDBJ databases">
        <title>Genomic Encyclopedia of Type Strains, Phase IV (KMG-IV): sequencing the most valuable type-strain genomes for metagenomic binning, comparative biology and taxonomic classification.</title>
        <authorList>
            <person name="Goeker M."/>
        </authorList>
    </citation>
    <scope>NUCLEOTIDE SEQUENCE [LARGE SCALE GENOMIC DNA]</scope>
    <source>
        <strain evidence="16 17">DSM 27057</strain>
    </source>
</reference>
<feature type="chain" id="PRO_5031418271" evidence="13">
    <location>
        <begin position="30"/>
        <end position="795"/>
    </location>
</feature>
<name>A0A7W6CLU3_9SPHN</name>
<evidence type="ECO:0000313" key="16">
    <source>
        <dbReference type="EMBL" id="MBB3953842.1"/>
    </source>
</evidence>
<feature type="domain" description="TonB-dependent receptor-like beta-barrel" evidence="14">
    <location>
        <begin position="274"/>
        <end position="757"/>
    </location>
</feature>
<proteinExistence type="inferred from homology"/>